<feature type="region of interest" description="Disordered" evidence="1">
    <location>
        <begin position="1"/>
        <end position="78"/>
    </location>
</feature>
<dbReference type="AlphaFoldDB" id="A0A0B2AMC7"/>
<dbReference type="Proteomes" id="UP000030982">
    <property type="component" value="Unassembled WGS sequence"/>
</dbReference>
<organism evidence="2 3">
    <name type="scientific">Sinomonas humi</name>
    <dbReference type="NCBI Taxonomy" id="1338436"/>
    <lineage>
        <taxon>Bacteria</taxon>
        <taxon>Bacillati</taxon>
        <taxon>Actinomycetota</taxon>
        <taxon>Actinomycetes</taxon>
        <taxon>Micrococcales</taxon>
        <taxon>Micrococcaceae</taxon>
        <taxon>Sinomonas</taxon>
    </lineage>
</organism>
<evidence type="ECO:0000313" key="3">
    <source>
        <dbReference type="Proteomes" id="UP000030982"/>
    </source>
</evidence>
<gene>
    <name evidence="2" type="ORF">LK10_04765</name>
</gene>
<dbReference type="RefSeq" id="WP_043120601.1">
    <property type="nucleotide sequence ID" value="NZ_JTDL01000077.1"/>
</dbReference>
<reference evidence="2 3" key="1">
    <citation type="submission" date="2014-09" db="EMBL/GenBank/DDBJ databases">
        <title>Genome sequence of Sinomonas sp. MUSC 117.</title>
        <authorList>
            <person name="Lee L.-H."/>
        </authorList>
    </citation>
    <scope>NUCLEOTIDE SEQUENCE [LARGE SCALE GENOMIC DNA]</scope>
    <source>
        <strain evidence="2 3">MUSC 117</strain>
    </source>
</reference>
<protein>
    <submittedName>
        <fullName evidence="2">Uncharacterized protein</fullName>
    </submittedName>
</protein>
<dbReference type="OrthoDB" id="5519961at2"/>
<dbReference type="STRING" id="1338436.LK10_04765"/>
<evidence type="ECO:0000313" key="2">
    <source>
        <dbReference type="EMBL" id="KHL04511.1"/>
    </source>
</evidence>
<sequence>MIERGSNKHGPQLDDEMKHEDQGTIRSGRPGHVEDFRQTEPFPDDTDSPETRAAMEHGAAGGSGAEPEEDEGQLGTPE</sequence>
<feature type="compositionally biased region" description="Basic and acidic residues" evidence="1">
    <location>
        <begin position="1"/>
        <end position="23"/>
    </location>
</feature>
<name>A0A0B2AMC7_9MICC</name>
<proteinExistence type="predicted"/>
<comment type="caution">
    <text evidence="2">The sequence shown here is derived from an EMBL/GenBank/DDBJ whole genome shotgun (WGS) entry which is preliminary data.</text>
</comment>
<dbReference type="EMBL" id="JTDL01000077">
    <property type="protein sequence ID" value="KHL04511.1"/>
    <property type="molecule type" value="Genomic_DNA"/>
</dbReference>
<keyword evidence="3" id="KW-1185">Reference proteome</keyword>
<accession>A0A0B2AMC7</accession>
<evidence type="ECO:0000256" key="1">
    <source>
        <dbReference type="SAM" id="MobiDB-lite"/>
    </source>
</evidence>